<protein>
    <recommendedName>
        <fullName evidence="1">Sm domain-containing protein</fullName>
    </recommendedName>
</protein>
<dbReference type="InterPro" id="IPR001163">
    <property type="entry name" value="Sm_dom_euk/arc"/>
</dbReference>
<organism evidence="2 3">
    <name type="scientific">Cylicocyclus nassatus</name>
    <name type="common">Nematode worm</name>
    <dbReference type="NCBI Taxonomy" id="53992"/>
    <lineage>
        <taxon>Eukaryota</taxon>
        <taxon>Metazoa</taxon>
        <taxon>Ecdysozoa</taxon>
        <taxon>Nematoda</taxon>
        <taxon>Chromadorea</taxon>
        <taxon>Rhabditida</taxon>
        <taxon>Rhabditina</taxon>
        <taxon>Rhabditomorpha</taxon>
        <taxon>Strongyloidea</taxon>
        <taxon>Strongylidae</taxon>
        <taxon>Cylicocyclus</taxon>
    </lineage>
</organism>
<accession>A0AA36GLP2</accession>
<dbReference type="GO" id="GO:0071209">
    <property type="term" value="F:U7 snRNA binding"/>
    <property type="evidence" value="ECO:0007669"/>
    <property type="project" value="TreeGrafter"/>
</dbReference>
<dbReference type="Pfam" id="PF01423">
    <property type="entry name" value="LSM"/>
    <property type="match status" value="1"/>
</dbReference>
<gene>
    <name evidence="2" type="ORF">CYNAS_LOCUS6375</name>
</gene>
<sequence>MKTAEERFRTNGLVTFVQGLVGMKVYAELRAGTIAIGKLTECDRYLNLRIRNAVLIRARQASKFEEFFVCGRHLRYVHLEHVVDVGEILRRATLPSRLKAATSKKRLVAKTKA</sequence>
<dbReference type="EMBL" id="CATQJL010000112">
    <property type="protein sequence ID" value="CAJ0594392.1"/>
    <property type="molecule type" value="Genomic_DNA"/>
</dbReference>
<feature type="domain" description="Sm" evidence="1">
    <location>
        <begin position="15"/>
        <end position="79"/>
    </location>
</feature>
<dbReference type="SUPFAM" id="SSF50182">
    <property type="entry name" value="Sm-like ribonucleoproteins"/>
    <property type="match status" value="1"/>
</dbReference>
<reference evidence="2" key="1">
    <citation type="submission" date="2023-07" db="EMBL/GenBank/DDBJ databases">
        <authorList>
            <consortium name="CYATHOMIX"/>
        </authorList>
    </citation>
    <scope>NUCLEOTIDE SEQUENCE</scope>
    <source>
        <strain evidence="2">N/A</strain>
    </source>
</reference>
<dbReference type="PANTHER" id="PTHR21196">
    <property type="entry name" value="U7 SNRNA-ASSOCIATED SM-LIKE PROTEIN LSM10"/>
    <property type="match status" value="1"/>
</dbReference>
<dbReference type="GO" id="GO:0071208">
    <property type="term" value="F:histone pre-mRNA DCP binding"/>
    <property type="evidence" value="ECO:0007669"/>
    <property type="project" value="TreeGrafter"/>
</dbReference>
<dbReference type="GO" id="GO:0071254">
    <property type="term" value="C:cytoplasmic U snRNP body"/>
    <property type="evidence" value="ECO:0007669"/>
    <property type="project" value="TreeGrafter"/>
</dbReference>
<dbReference type="SMART" id="SM00651">
    <property type="entry name" value="Sm"/>
    <property type="match status" value="1"/>
</dbReference>
<comment type="caution">
    <text evidence="2">The sequence shown here is derived from an EMBL/GenBank/DDBJ whole genome shotgun (WGS) entry which is preliminary data.</text>
</comment>
<evidence type="ECO:0000313" key="3">
    <source>
        <dbReference type="Proteomes" id="UP001176961"/>
    </source>
</evidence>
<keyword evidence="3" id="KW-1185">Reference proteome</keyword>
<dbReference type="GO" id="GO:0006398">
    <property type="term" value="P:mRNA 3'-end processing by stem-loop binding and cleavage"/>
    <property type="evidence" value="ECO:0007669"/>
    <property type="project" value="TreeGrafter"/>
</dbReference>
<name>A0AA36GLP2_CYLNA</name>
<dbReference type="GO" id="GO:0016604">
    <property type="term" value="C:nuclear body"/>
    <property type="evidence" value="ECO:0007669"/>
    <property type="project" value="TreeGrafter"/>
</dbReference>
<evidence type="ECO:0000313" key="2">
    <source>
        <dbReference type="EMBL" id="CAJ0594392.1"/>
    </source>
</evidence>
<proteinExistence type="predicted"/>
<dbReference type="Proteomes" id="UP001176961">
    <property type="component" value="Unassembled WGS sequence"/>
</dbReference>
<dbReference type="Gene3D" id="2.30.30.100">
    <property type="match status" value="1"/>
</dbReference>
<dbReference type="InterPro" id="IPR010920">
    <property type="entry name" value="LSM_dom_sf"/>
</dbReference>
<dbReference type="AlphaFoldDB" id="A0AA36GLP2"/>
<dbReference type="PANTHER" id="PTHR21196:SF1">
    <property type="entry name" value="U7 SNRNA-ASSOCIATED SM-LIKE PROTEIN LSM10"/>
    <property type="match status" value="1"/>
</dbReference>
<dbReference type="InterPro" id="IPR052840">
    <property type="entry name" value="U7_snRNA_Sm-like"/>
</dbReference>
<evidence type="ECO:0000259" key="1">
    <source>
        <dbReference type="SMART" id="SM00651"/>
    </source>
</evidence>